<dbReference type="GO" id="GO:0006506">
    <property type="term" value="P:GPI anchor biosynthetic process"/>
    <property type="evidence" value="ECO:0007669"/>
    <property type="project" value="UniProtKB-UniPathway"/>
</dbReference>
<dbReference type="EMBL" id="CAJNOM010000001">
    <property type="protein sequence ID" value="CAF0732358.1"/>
    <property type="molecule type" value="Genomic_DNA"/>
</dbReference>
<evidence type="ECO:0000313" key="10">
    <source>
        <dbReference type="EMBL" id="CAF0732358.1"/>
    </source>
</evidence>
<dbReference type="GO" id="GO:0017176">
    <property type="term" value="F:phosphatidylinositol N-acetylglucosaminyltransferase activity"/>
    <property type="evidence" value="ECO:0007669"/>
    <property type="project" value="UniProtKB-EC"/>
</dbReference>
<sequence>MDNVNKYRICMVSDFFYPLIGGVENHIYQLSQCLIEQNHKVIVVTHAYNDRVGVRYMANGLKVYYLPYRPFYNNTILPTVFSTIPLIRSILLREQITIVHGHSSFSTLAHETMHHAKTLGIRTVFTDHSLFGFADLSSVLTNKILQVSLVDCHHIICVSHTCKENTMLRANLKSSKISVIPNAVDSSAFTPDITLRPASDEIVIIVASRLVYRKGIDLLIGILPKILRKYSNVKFRIAGNGPKEIDIREVIEREGTEDRVALEGSVNHDKMRDFLNSGHIFLNTSLTEAFCMAIVEAAACGLLVVSTKVGGIPEVLPSEDTQSDIMILCEANINDVFIGLCNAIDRIKLGQIPNANQWHDKIKNWYSWRYVTQNTEVVYNHIMTKESISLKERIQRYKQCGFVSGFVMSFVAIIAYLIFLFLDYHQPKKLIDLSVDYMNLRKNHFELLANELIHEVLDYLSPIHIIKCFKNLNKRFSHLISQRLLKVDLTHLSKIQYNELIQILPLKQINSLKISNRWTINIVKHIPFKSMNNLQVLILAHISYNELRYLFEPKNLFLIFQQLNIFKIQSTNINGLDRERIFVLKKIFSQMPKLRLCQIPLIDVNDFDDLTPSFTLERLIIDYCTMMCLGK</sequence>
<dbReference type="InterPro" id="IPR001296">
    <property type="entry name" value="Glyco_trans_1"/>
</dbReference>
<dbReference type="Pfam" id="PF08288">
    <property type="entry name" value="PIGA"/>
    <property type="match status" value="1"/>
</dbReference>
<dbReference type="EC" id="2.4.1.198" evidence="2"/>
<dbReference type="PANTHER" id="PTHR45871:SF1">
    <property type="entry name" value="PHOSPHATIDYLINOSITOL N-ACETYLGLUCOSAMINYLTRANSFERASE SUBUNIT A"/>
    <property type="match status" value="1"/>
</dbReference>
<evidence type="ECO:0000256" key="2">
    <source>
        <dbReference type="ARBA" id="ARBA00012420"/>
    </source>
</evidence>
<evidence type="ECO:0000256" key="3">
    <source>
        <dbReference type="ARBA" id="ARBA00022502"/>
    </source>
</evidence>
<dbReference type="SUPFAM" id="SSF53756">
    <property type="entry name" value="UDP-Glycosyltransferase/glycogen phosphorylase"/>
    <property type="match status" value="1"/>
</dbReference>
<dbReference type="UniPathway" id="UPA00196"/>
<proteinExistence type="predicted"/>
<keyword evidence="7" id="KW-1133">Transmembrane helix</keyword>
<feature type="domain" description="Glycosyl transferase family 1" evidence="8">
    <location>
        <begin position="198"/>
        <end position="320"/>
    </location>
</feature>
<evidence type="ECO:0000259" key="8">
    <source>
        <dbReference type="Pfam" id="PF00534"/>
    </source>
</evidence>
<dbReference type="PANTHER" id="PTHR45871">
    <property type="entry name" value="N-ACETYLGLUCOSAMINYL-PHOSPHATIDYLINOSITOL BIOSYNTHETIC PROTEIN"/>
    <property type="match status" value="1"/>
</dbReference>
<keyword evidence="5" id="KW-0808">Transferase</keyword>
<evidence type="ECO:0000256" key="4">
    <source>
        <dbReference type="ARBA" id="ARBA00022676"/>
    </source>
</evidence>
<organism evidence="10 11">
    <name type="scientific">Adineta steineri</name>
    <dbReference type="NCBI Taxonomy" id="433720"/>
    <lineage>
        <taxon>Eukaryota</taxon>
        <taxon>Metazoa</taxon>
        <taxon>Spiralia</taxon>
        <taxon>Gnathifera</taxon>
        <taxon>Rotifera</taxon>
        <taxon>Eurotatoria</taxon>
        <taxon>Bdelloidea</taxon>
        <taxon>Adinetida</taxon>
        <taxon>Adinetidae</taxon>
        <taxon>Adineta</taxon>
    </lineage>
</organism>
<name>A0A813NF17_9BILA</name>
<keyword evidence="7" id="KW-0812">Transmembrane</keyword>
<evidence type="ECO:0000313" key="11">
    <source>
        <dbReference type="Proteomes" id="UP000663832"/>
    </source>
</evidence>
<evidence type="ECO:0000256" key="6">
    <source>
        <dbReference type="ARBA" id="ARBA00032160"/>
    </source>
</evidence>
<reference evidence="10" key="1">
    <citation type="submission" date="2021-02" db="EMBL/GenBank/DDBJ databases">
        <authorList>
            <person name="Nowell W R."/>
        </authorList>
    </citation>
    <scope>NUCLEOTIDE SEQUENCE</scope>
</reference>
<comment type="caution">
    <text evidence="10">The sequence shown here is derived from an EMBL/GenBank/DDBJ whole genome shotgun (WGS) entry which is preliminary data.</text>
</comment>
<dbReference type="GO" id="GO:0000506">
    <property type="term" value="C:glycosylphosphatidylinositol-N-acetylglucosaminyltransferase (GPI-GnT) complex"/>
    <property type="evidence" value="ECO:0007669"/>
    <property type="project" value="InterPro"/>
</dbReference>
<comment type="pathway">
    <text evidence="1">Glycolipid biosynthesis; glycosylphosphatidylinositol-anchor biosynthesis.</text>
</comment>
<dbReference type="OrthoDB" id="734129at2759"/>
<protein>
    <recommendedName>
        <fullName evidence="2">phosphatidylinositol N-acetylglucosaminyltransferase</fullName>
        <ecNumber evidence="2">2.4.1.198</ecNumber>
    </recommendedName>
    <alternativeName>
        <fullName evidence="6">GlcNAc-PI synthesis protein</fullName>
    </alternativeName>
</protein>
<evidence type="ECO:0000256" key="5">
    <source>
        <dbReference type="ARBA" id="ARBA00022679"/>
    </source>
</evidence>
<feature type="domain" description="PIGA GPI anchor biosynthesis" evidence="9">
    <location>
        <begin position="46"/>
        <end position="135"/>
    </location>
</feature>
<evidence type="ECO:0000256" key="7">
    <source>
        <dbReference type="SAM" id="Phobius"/>
    </source>
</evidence>
<keyword evidence="11" id="KW-1185">Reference proteome</keyword>
<keyword evidence="4" id="KW-0328">Glycosyltransferase</keyword>
<accession>A0A813NF17</accession>
<dbReference type="Gene3D" id="3.40.50.2000">
    <property type="entry name" value="Glycogen Phosphorylase B"/>
    <property type="match status" value="2"/>
</dbReference>
<evidence type="ECO:0000259" key="9">
    <source>
        <dbReference type="Pfam" id="PF08288"/>
    </source>
</evidence>
<dbReference type="Pfam" id="PF00534">
    <property type="entry name" value="Glycos_transf_1"/>
    <property type="match status" value="1"/>
</dbReference>
<gene>
    <name evidence="10" type="ORF">QVE165_LOCUS365</name>
</gene>
<evidence type="ECO:0000256" key="1">
    <source>
        <dbReference type="ARBA" id="ARBA00004687"/>
    </source>
</evidence>
<keyword evidence="3" id="KW-0337">GPI-anchor biosynthesis</keyword>
<dbReference type="InterPro" id="IPR013234">
    <property type="entry name" value="PIGA_GPI_anchor_biosynthesis"/>
</dbReference>
<dbReference type="InterPro" id="IPR039507">
    <property type="entry name" value="PIG-A/GPI3"/>
</dbReference>
<dbReference type="FunFam" id="3.40.50.2000:FF:000026">
    <property type="entry name" value="Phosphatidylinositol N-acetylglucosaminyltransferase subunit A"/>
    <property type="match status" value="1"/>
</dbReference>
<dbReference type="CDD" id="cd03796">
    <property type="entry name" value="GT4_PIG-A-like"/>
    <property type="match status" value="1"/>
</dbReference>
<keyword evidence="7" id="KW-0472">Membrane</keyword>
<dbReference type="AlphaFoldDB" id="A0A813NF17"/>
<dbReference type="Proteomes" id="UP000663832">
    <property type="component" value="Unassembled WGS sequence"/>
</dbReference>
<feature type="transmembrane region" description="Helical" evidence="7">
    <location>
        <begin position="401"/>
        <end position="422"/>
    </location>
</feature>